<evidence type="ECO:0000313" key="3">
    <source>
        <dbReference type="Proteomes" id="UP000593626"/>
    </source>
</evidence>
<evidence type="ECO:0000259" key="1">
    <source>
        <dbReference type="PROSITE" id="PS51832"/>
    </source>
</evidence>
<dbReference type="PROSITE" id="PS51832">
    <property type="entry name" value="HD_GYP"/>
    <property type="match status" value="1"/>
</dbReference>
<organism evidence="2 3">
    <name type="scientific">Mangrovibacillus cuniculi</name>
    <dbReference type="NCBI Taxonomy" id="2593652"/>
    <lineage>
        <taxon>Bacteria</taxon>
        <taxon>Bacillati</taxon>
        <taxon>Bacillota</taxon>
        <taxon>Bacilli</taxon>
        <taxon>Bacillales</taxon>
        <taxon>Bacillaceae</taxon>
        <taxon>Mangrovibacillus</taxon>
    </lineage>
</organism>
<keyword evidence="3" id="KW-1185">Reference proteome</keyword>
<dbReference type="InterPro" id="IPR003607">
    <property type="entry name" value="HD/PDEase_dom"/>
</dbReference>
<name>A0A7S8HGC2_9BACI</name>
<evidence type="ECO:0000313" key="2">
    <source>
        <dbReference type="EMBL" id="QPC47391.1"/>
    </source>
</evidence>
<dbReference type="EMBL" id="CP049742">
    <property type="protein sequence ID" value="QPC47391.1"/>
    <property type="molecule type" value="Genomic_DNA"/>
</dbReference>
<reference evidence="2 3" key="1">
    <citation type="submission" date="2019-07" db="EMBL/GenBank/DDBJ databases">
        <title>Genome sequence of 2 isolates from Red Sea Mangroves.</title>
        <authorList>
            <person name="Sefrji F."/>
            <person name="Michoud G."/>
            <person name="Merlino G."/>
            <person name="Daffonchio D."/>
        </authorList>
    </citation>
    <scope>NUCLEOTIDE SEQUENCE [LARGE SCALE GENOMIC DNA]</scope>
    <source>
        <strain evidence="2 3">R1DC41</strain>
    </source>
</reference>
<sequence>MRLISTKILSPGMQLAHPIYNEKGQVLLNKDVMLTERLVRRLRELNVKYVYIQDQLSQDIEVKETISSSIRLEAVQTIESTFLSLQQENLSEKSFLLDKDSSKFKGIIRTLLSEIKSNPDLLTILSDVYTYDSYIFQHSFNVTLYTLALGMELGLSMEELETLGLGAILHDIGKIMVDEDVLLKPGRLSDHEFEQIKKHANHGFDILRQLHTVPLIVAHCAFQHHERLNGTGYPRGLKGNEMHLYAKIIAVADVFDAVTSNRVYRNAMLPHEGLEILYSGAGTLFDQTIIEAFRRAIAIYPNGMVVKLSDQRVGIVCGQNVGFTERPIVKIIEQSGMKVEQPYEINLKKELSVVIKECQLEYMES</sequence>
<dbReference type="CDD" id="cd00077">
    <property type="entry name" value="HDc"/>
    <property type="match status" value="1"/>
</dbReference>
<proteinExistence type="predicted"/>
<gene>
    <name evidence="2" type="ORF">G8O30_10745</name>
</gene>
<dbReference type="SUPFAM" id="SSF109604">
    <property type="entry name" value="HD-domain/PDEase-like"/>
    <property type="match status" value="1"/>
</dbReference>
<protein>
    <submittedName>
        <fullName evidence="2">HD-GYP domain-containing protein</fullName>
    </submittedName>
</protein>
<dbReference type="RefSeq" id="WP_239672062.1">
    <property type="nucleotide sequence ID" value="NZ_CP049742.1"/>
</dbReference>
<feature type="domain" description="HD-GYP" evidence="1">
    <location>
        <begin position="113"/>
        <end position="309"/>
    </location>
</feature>
<dbReference type="InterPro" id="IPR037522">
    <property type="entry name" value="HD_GYP_dom"/>
</dbReference>
<dbReference type="PANTHER" id="PTHR43155">
    <property type="entry name" value="CYCLIC DI-GMP PHOSPHODIESTERASE PA4108-RELATED"/>
    <property type="match status" value="1"/>
</dbReference>
<dbReference type="NCBIfam" id="TIGR00277">
    <property type="entry name" value="HDIG"/>
    <property type="match status" value="1"/>
</dbReference>
<accession>A0A7S8HGC2</accession>
<dbReference type="AlphaFoldDB" id="A0A7S8HGC2"/>
<dbReference type="KEGG" id="mcui:G8O30_10745"/>
<dbReference type="InterPro" id="IPR006675">
    <property type="entry name" value="HDIG_dom"/>
</dbReference>
<dbReference type="Pfam" id="PF13487">
    <property type="entry name" value="HD_5"/>
    <property type="match status" value="1"/>
</dbReference>
<dbReference type="SMART" id="SM00471">
    <property type="entry name" value="HDc"/>
    <property type="match status" value="1"/>
</dbReference>
<dbReference type="Proteomes" id="UP000593626">
    <property type="component" value="Chromosome"/>
</dbReference>
<dbReference type="PANTHER" id="PTHR43155:SF2">
    <property type="entry name" value="CYCLIC DI-GMP PHOSPHODIESTERASE PA4108"/>
    <property type="match status" value="1"/>
</dbReference>
<dbReference type="Gene3D" id="1.10.3210.10">
    <property type="entry name" value="Hypothetical protein af1432"/>
    <property type="match status" value="1"/>
</dbReference>